<protein>
    <recommendedName>
        <fullName evidence="6">Nucleotidyl transferase domain-containing protein</fullName>
    </recommendedName>
</protein>
<gene>
    <name evidence="4" type="ORF">RUM44_002774</name>
</gene>
<dbReference type="Proteomes" id="UP001359485">
    <property type="component" value="Unassembled WGS sequence"/>
</dbReference>
<dbReference type="Gene3D" id="3.90.550.10">
    <property type="entry name" value="Spore Coat Polysaccharide Biosynthesis Protein SpsA, Chain A"/>
    <property type="match status" value="1"/>
</dbReference>
<comment type="similarity">
    <text evidence="1">Belongs to the transferase hexapeptide repeat family.</text>
</comment>
<evidence type="ECO:0000256" key="1">
    <source>
        <dbReference type="ARBA" id="ARBA00007274"/>
    </source>
</evidence>
<accession>A0ABR1AFR4</accession>
<organism evidence="4 5">
    <name type="scientific">Polyplax serrata</name>
    <name type="common">Common mouse louse</name>
    <dbReference type="NCBI Taxonomy" id="468196"/>
    <lineage>
        <taxon>Eukaryota</taxon>
        <taxon>Metazoa</taxon>
        <taxon>Ecdysozoa</taxon>
        <taxon>Arthropoda</taxon>
        <taxon>Hexapoda</taxon>
        <taxon>Insecta</taxon>
        <taxon>Pterygota</taxon>
        <taxon>Neoptera</taxon>
        <taxon>Paraneoptera</taxon>
        <taxon>Psocodea</taxon>
        <taxon>Troctomorpha</taxon>
        <taxon>Phthiraptera</taxon>
        <taxon>Anoplura</taxon>
        <taxon>Polyplacidae</taxon>
        <taxon>Polyplax</taxon>
    </lineage>
</organism>
<dbReference type="InterPro" id="IPR005835">
    <property type="entry name" value="NTP_transferase_dom"/>
</dbReference>
<evidence type="ECO:0008006" key="6">
    <source>
        <dbReference type="Google" id="ProtNLM"/>
    </source>
</evidence>
<evidence type="ECO:0000259" key="2">
    <source>
        <dbReference type="Pfam" id="PF00483"/>
    </source>
</evidence>
<feature type="domain" description="Mannose-1-phosphate guanyltransferase C-terminal" evidence="3">
    <location>
        <begin position="283"/>
        <end position="419"/>
    </location>
</feature>
<evidence type="ECO:0000313" key="4">
    <source>
        <dbReference type="EMBL" id="KAK6618322.1"/>
    </source>
</evidence>
<feature type="domain" description="Nucleotidyl transferase" evidence="2">
    <location>
        <begin position="3"/>
        <end position="201"/>
    </location>
</feature>
<proteinExistence type="inferred from homology"/>
<dbReference type="InterPro" id="IPR029044">
    <property type="entry name" value="Nucleotide-diphossugar_trans"/>
</dbReference>
<keyword evidence="5" id="KW-1185">Reference proteome</keyword>
<dbReference type="SUPFAM" id="SSF53448">
    <property type="entry name" value="Nucleotide-diphospho-sugar transferases"/>
    <property type="match status" value="1"/>
</dbReference>
<comment type="caution">
    <text evidence="4">The sequence shown here is derived from an EMBL/GenBank/DDBJ whole genome shotgun (WGS) entry which is preliminary data.</text>
</comment>
<dbReference type="Gene3D" id="2.160.10.10">
    <property type="entry name" value="Hexapeptide repeat proteins"/>
    <property type="match status" value="1"/>
</dbReference>
<dbReference type="InterPro" id="IPR056729">
    <property type="entry name" value="GMPPB_C"/>
</dbReference>
<dbReference type="EMBL" id="JAWJWF010000050">
    <property type="protein sequence ID" value="KAK6618322.1"/>
    <property type="molecule type" value="Genomic_DNA"/>
</dbReference>
<dbReference type="CDD" id="cd06428">
    <property type="entry name" value="M1P_guanylylT_A_like_N"/>
    <property type="match status" value="1"/>
</dbReference>
<evidence type="ECO:0000313" key="5">
    <source>
        <dbReference type="Proteomes" id="UP001359485"/>
    </source>
</evidence>
<evidence type="ECO:0000259" key="3">
    <source>
        <dbReference type="Pfam" id="PF25087"/>
    </source>
</evidence>
<reference evidence="4 5" key="1">
    <citation type="submission" date="2023-09" db="EMBL/GenBank/DDBJ databases">
        <title>Genomes of two closely related lineages of the louse Polyplax serrata with different host specificities.</title>
        <authorList>
            <person name="Martinu J."/>
            <person name="Tarabai H."/>
            <person name="Stefka J."/>
            <person name="Hypsa V."/>
        </authorList>
    </citation>
    <scope>NUCLEOTIDE SEQUENCE [LARGE SCALE GENOMIC DNA]</scope>
    <source>
        <strain evidence="4">98ZLc_SE</strain>
    </source>
</reference>
<dbReference type="PANTHER" id="PTHR22572">
    <property type="entry name" value="SUGAR-1-PHOSPHATE GUANYL TRANSFERASE"/>
    <property type="match status" value="1"/>
</dbReference>
<dbReference type="InterPro" id="IPR050486">
    <property type="entry name" value="Mannose-1P_guanyltransferase"/>
</dbReference>
<sequence>MLKAVILVGGPLKGTRFRPLSLDIAKPLFLVAGRPLIQHHIEACLAVPNLKEILILGYYPASDFVSFISIMVQEYKINIRYLQEFTPLGTAGGMYHFRDQIRIGNPEGFFVLNGDVCMDFPLQKLFDAHQKHKNAVATVMVTEATRQQSIEYGCVVLNKNTQEVTHYVEKPETFVSALINCGIYIFSMDIFQAMAQVFDKKQADYYSVSNNGSGTQSSIINLETEILLPMAGTGKLFAYQTINWWSQLKTAGSAIYANRHYLSLYKQNSPERLAKNVEGCCTIIGDVYIHPTATVNPSAVLGPNVSVDRDAVIGPGVRIRESIILSSACLQDHCIVLHSIIGCSSQVGCWARVEGTPYDPNPNKPFTKMENPPLFNSDGRLNPSITILGCGVTIPPEVILLNSIVLPNKELSRSIKNEIIL</sequence>
<name>A0ABR1AFR4_POLSC</name>
<dbReference type="Pfam" id="PF00483">
    <property type="entry name" value="NTP_transferase"/>
    <property type="match status" value="1"/>
</dbReference>
<dbReference type="Pfam" id="PF25087">
    <property type="entry name" value="GMPPB_C"/>
    <property type="match status" value="1"/>
</dbReference>